<dbReference type="EMBL" id="JASCZI010181463">
    <property type="protein sequence ID" value="MED6183745.1"/>
    <property type="molecule type" value="Genomic_DNA"/>
</dbReference>
<comment type="caution">
    <text evidence="2">The sequence shown here is derived from an EMBL/GenBank/DDBJ whole genome shotgun (WGS) entry which is preliminary data.</text>
</comment>
<evidence type="ECO:0000313" key="2">
    <source>
        <dbReference type="EMBL" id="MED6183745.1"/>
    </source>
</evidence>
<name>A0ABU6WF19_9FABA</name>
<keyword evidence="1" id="KW-0812">Transmembrane</keyword>
<evidence type="ECO:0000313" key="3">
    <source>
        <dbReference type="Proteomes" id="UP001341840"/>
    </source>
</evidence>
<proteinExistence type="predicted"/>
<accession>A0ABU6WF19</accession>
<feature type="transmembrane region" description="Helical" evidence="1">
    <location>
        <begin position="124"/>
        <end position="150"/>
    </location>
</feature>
<protein>
    <submittedName>
        <fullName evidence="2">Uncharacterized protein</fullName>
    </submittedName>
</protein>
<keyword evidence="1" id="KW-1133">Transmembrane helix</keyword>
<dbReference type="Proteomes" id="UP001341840">
    <property type="component" value="Unassembled WGS sequence"/>
</dbReference>
<organism evidence="2 3">
    <name type="scientific">Stylosanthes scabra</name>
    <dbReference type="NCBI Taxonomy" id="79078"/>
    <lineage>
        <taxon>Eukaryota</taxon>
        <taxon>Viridiplantae</taxon>
        <taxon>Streptophyta</taxon>
        <taxon>Embryophyta</taxon>
        <taxon>Tracheophyta</taxon>
        <taxon>Spermatophyta</taxon>
        <taxon>Magnoliopsida</taxon>
        <taxon>eudicotyledons</taxon>
        <taxon>Gunneridae</taxon>
        <taxon>Pentapetalae</taxon>
        <taxon>rosids</taxon>
        <taxon>fabids</taxon>
        <taxon>Fabales</taxon>
        <taxon>Fabaceae</taxon>
        <taxon>Papilionoideae</taxon>
        <taxon>50 kb inversion clade</taxon>
        <taxon>dalbergioids sensu lato</taxon>
        <taxon>Dalbergieae</taxon>
        <taxon>Pterocarpus clade</taxon>
        <taxon>Stylosanthes</taxon>
    </lineage>
</organism>
<reference evidence="2 3" key="1">
    <citation type="journal article" date="2023" name="Plants (Basel)">
        <title>Bridging the Gap: Combining Genomics and Transcriptomics Approaches to Understand Stylosanthes scabra, an Orphan Legume from the Brazilian Caatinga.</title>
        <authorList>
            <person name="Ferreira-Neto J.R.C."/>
            <person name="da Silva M.D."/>
            <person name="Binneck E."/>
            <person name="de Melo N.F."/>
            <person name="da Silva R.H."/>
            <person name="de Melo A.L.T.M."/>
            <person name="Pandolfi V."/>
            <person name="Bustamante F.O."/>
            <person name="Brasileiro-Vidal A.C."/>
            <person name="Benko-Iseppon A.M."/>
        </authorList>
    </citation>
    <scope>NUCLEOTIDE SEQUENCE [LARGE SCALE GENOMIC DNA]</scope>
    <source>
        <tissue evidence="2">Leaves</tissue>
    </source>
</reference>
<gene>
    <name evidence="2" type="ORF">PIB30_040640</name>
</gene>
<sequence>MTFSWINLLLELGYSKPLALKDIPSLASEDEAEIGYQKTICAVASPLLVYSFVKYSNSIEEDLNWGLTIVACLVLAKVVESMCEALVFQLKEVRDKNEINFDGSGISEAVEAFNLGLDFCIAKFFWLLFGVVGLDALPSLVPLFICGGAAPKE</sequence>
<keyword evidence="3" id="KW-1185">Reference proteome</keyword>
<evidence type="ECO:0000256" key="1">
    <source>
        <dbReference type="SAM" id="Phobius"/>
    </source>
</evidence>
<keyword evidence="1" id="KW-0472">Membrane</keyword>